<dbReference type="Pfam" id="PF10442">
    <property type="entry name" value="FIST_C"/>
    <property type="match status" value="1"/>
</dbReference>
<dbReference type="Proteomes" id="UP000332933">
    <property type="component" value="Unassembled WGS sequence"/>
</dbReference>
<name>A0A485K4Y9_9STRA</name>
<reference evidence="2" key="2">
    <citation type="submission" date="2019-06" db="EMBL/GenBank/DDBJ databases">
        <title>Genomics analysis of Aphanomyces spp. identifies a new class of oomycete effector associated with host adaptation.</title>
        <authorList>
            <person name="Gaulin E."/>
        </authorList>
    </citation>
    <scope>NUCLEOTIDE SEQUENCE</scope>
    <source>
        <strain evidence="2">CBS 578.67</strain>
    </source>
</reference>
<dbReference type="PANTHER" id="PTHR40252">
    <property type="entry name" value="BLR0328 PROTEIN"/>
    <property type="match status" value="1"/>
</dbReference>
<accession>A0A485K4Y9</accession>
<dbReference type="InterPro" id="IPR013702">
    <property type="entry name" value="FIST_domain_N"/>
</dbReference>
<dbReference type="CDD" id="cd00065">
    <property type="entry name" value="FYVE_like_SF"/>
    <property type="match status" value="1"/>
</dbReference>
<dbReference type="InterPro" id="IPR011011">
    <property type="entry name" value="Znf_FYVE_PHD"/>
</dbReference>
<dbReference type="EMBL" id="VJMH01000093">
    <property type="protein sequence ID" value="KAF0719106.1"/>
    <property type="molecule type" value="Genomic_DNA"/>
</dbReference>
<keyword evidence="4" id="KW-1185">Reference proteome</keyword>
<dbReference type="OrthoDB" id="660555at2759"/>
<gene>
    <name evidence="3" type="primary">Aste57867_1283</name>
    <name evidence="2" type="ORF">As57867_001282</name>
    <name evidence="3" type="ORF">ASTE57867_1283</name>
</gene>
<dbReference type="InterPro" id="IPR019494">
    <property type="entry name" value="FIST_C"/>
</dbReference>
<evidence type="ECO:0000313" key="3">
    <source>
        <dbReference type="EMBL" id="VFT78502.1"/>
    </source>
</evidence>
<dbReference type="AlphaFoldDB" id="A0A485K4Y9"/>
<organism evidence="3 4">
    <name type="scientific">Aphanomyces stellatus</name>
    <dbReference type="NCBI Taxonomy" id="120398"/>
    <lineage>
        <taxon>Eukaryota</taxon>
        <taxon>Sar</taxon>
        <taxon>Stramenopiles</taxon>
        <taxon>Oomycota</taxon>
        <taxon>Saprolegniomycetes</taxon>
        <taxon>Saprolegniales</taxon>
        <taxon>Verrucalvaceae</taxon>
        <taxon>Aphanomyces</taxon>
    </lineage>
</organism>
<dbReference type="EMBL" id="CAADRA010000093">
    <property type="protein sequence ID" value="VFT78502.1"/>
    <property type="molecule type" value="Genomic_DNA"/>
</dbReference>
<protein>
    <submittedName>
        <fullName evidence="3">Aste57867_1283 protein</fullName>
    </submittedName>
</protein>
<proteinExistence type="predicted"/>
<evidence type="ECO:0000259" key="1">
    <source>
        <dbReference type="SMART" id="SM01204"/>
    </source>
</evidence>
<feature type="domain" description="FIST C-domain" evidence="1">
    <location>
        <begin position="583"/>
        <end position="728"/>
    </location>
</feature>
<dbReference type="SUPFAM" id="SSF57903">
    <property type="entry name" value="FYVE/PHD zinc finger"/>
    <property type="match status" value="1"/>
</dbReference>
<dbReference type="SMART" id="SM01204">
    <property type="entry name" value="FIST_C"/>
    <property type="match status" value="1"/>
</dbReference>
<evidence type="ECO:0000313" key="2">
    <source>
        <dbReference type="EMBL" id="KAF0719106.1"/>
    </source>
</evidence>
<reference evidence="3 4" key="1">
    <citation type="submission" date="2019-03" db="EMBL/GenBank/DDBJ databases">
        <authorList>
            <person name="Gaulin E."/>
            <person name="Dumas B."/>
        </authorList>
    </citation>
    <scope>NUCLEOTIDE SEQUENCE [LARGE SCALE GENOMIC DNA]</scope>
    <source>
        <strain evidence="3">CBS 568.67</strain>
    </source>
</reference>
<dbReference type="PANTHER" id="PTHR40252:SF2">
    <property type="entry name" value="BLR0328 PROTEIN"/>
    <property type="match status" value="1"/>
</dbReference>
<evidence type="ECO:0000313" key="4">
    <source>
        <dbReference type="Proteomes" id="UP000332933"/>
    </source>
</evidence>
<dbReference type="Pfam" id="PF08495">
    <property type="entry name" value="FIST"/>
    <property type="match status" value="1"/>
</dbReference>
<sequence length="756" mass="81149">MSTPTSSIRSGVSGRNVHAANVSLKKRLHEKHRYAQTRARTCMRLLDKSSGGWHSHGVKAHVELFKTSMKDVAAARAVTTIPGTTLPHVVKTLFDSSVSSARFQHFWRAVFPTTYVHAELIDDLMESPSPDEHQRATTKWYALQPSKLRRPLDYYVMEWMGITTAAGLDGSPTITSCYLFQESMADIGGLPPLPTTITTDQDRIDALLVHFERAGTSSDVRMSVVVQKPPPPLGLSFGAATAVEFAWTLARGMREALQSTPRPALRPRACHHCAKSFHLFRRKAACATCRHAICQRAACAVTCPLPSPSVAPPPNDAHVLAELGPWGRRAASSVLPPLEDTAADDDVINESDVTRATTFQSASAWSMHADVHTAVGAAWRDLRAALLDGVTFMTVHYSSHVDAVAVQQVLRHVAPDVAYLGGTIGRGICDDDAWVAPSTRSGVGLVALFGIYDPDGQYAVTHTEYDSPAAAARNVSDMLARCVLPSPPTVAVVFATPLFMEPVMSVLAAVPVVGGCATDANQQPWNQISSACDGVTSNGLALALCAPSVETRRCWFTGYDVIGHAKVTAVDGTTILTLDHMPAAAVYAQTLGPARSTAHSFPRLGNLHPLAVDDGSMRVVVGIDGDALALSGPIAVGATVSVMELNRDTLMRAMTKVRRPHMMSTDMMQWGDQVQALGDVQGCLMFFSASVQVLLGSQRMVDMVSAYKAWSGNASFLGLSTFGQLGGESPATTTTTYDPLMFSALLFTSRKNKLNL</sequence>